<evidence type="ECO:0000313" key="9">
    <source>
        <dbReference type="Proteomes" id="UP000674318"/>
    </source>
</evidence>
<dbReference type="InterPro" id="IPR011992">
    <property type="entry name" value="EF-hand-dom_pair"/>
</dbReference>
<evidence type="ECO:0000259" key="6">
    <source>
        <dbReference type="PROSITE" id="PS50008"/>
    </source>
</evidence>
<feature type="domain" description="EF-hand" evidence="7">
    <location>
        <begin position="104"/>
        <end position="139"/>
    </location>
</feature>
<dbReference type="GO" id="GO:0048015">
    <property type="term" value="P:phosphatidylinositol-mediated signaling"/>
    <property type="evidence" value="ECO:0007669"/>
    <property type="project" value="TreeGrafter"/>
</dbReference>
<evidence type="ECO:0000256" key="5">
    <source>
        <dbReference type="RuleBase" id="RU361133"/>
    </source>
</evidence>
<dbReference type="PANTHER" id="PTHR10336:SF36">
    <property type="entry name" value="1-PHOSPHATIDYLINOSITOL 4,5-BISPHOSPHATE PHOSPHODIESTERASE BETA-4"/>
    <property type="match status" value="1"/>
</dbReference>
<keyword evidence="3 5" id="KW-0442">Lipid degradation</keyword>
<dbReference type="GO" id="GO:0004435">
    <property type="term" value="F:phosphatidylinositol-4,5-bisphosphate phospholipase C activity"/>
    <property type="evidence" value="ECO:0007669"/>
    <property type="project" value="UniProtKB-EC"/>
</dbReference>
<dbReference type="PANTHER" id="PTHR10336">
    <property type="entry name" value="PHOSPHOINOSITIDE-SPECIFIC PHOSPHOLIPASE C FAMILY PROTEIN"/>
    <property type="match status" value="1"/>
</dbReference>
<dbReference type="Proteomes" id="UP000674318">
    <property type="component" value="Chromosome 35"/>
</dbReference>
<evidence type="ECO:0000256" key="1">
    <source>
        <dbReference type="ARBA" id="ARBA00012368"/>
    </source>
</evidence>
<evidence type="ECO:0000313" key="8">
    <source>
        <dbReference type="EMBL" id="KAG5492428.1"/>
    </source>
</evidence>
<dbReference type="GO" id="GO:0016042">
    <property type="term" value="P:lipid catabolic process"/>
    <property type="evidence" value="ECO:0007669"/>
    <property type="project" value="UniProtKB-KW"/>
</dbReference>
<sequence>MWAIRSLPSSHKIYRRAGLKHFQYCFEVESQFGWLQNLVCATELERNSWVEFLERRRRTSLDESRVGAANESVGRYWSIAAKQGNTRLSFNEISILVKKHFGGLPAEEFTYRFRQCDKDKDTYLDYHEFCQFFRYFREAQAVRRIYERQTCDIVSGMTAEEFTRFCVANDAGATVTPMRCASLFNLFRNKDSDRMPLSMFTAFLLHPHHHSIVEPRQLRLTDSMDHPLPHGFINSSYNTYLSGNQLNSESACSMYRDALLAGCRCVEVDCWDGPRGIPVVYHVCTMTTKISFNDVIQTINDYAFQNPAEAPEGAWNPREFPVIVSLEAHPSPRQTNCMAAIIRSVFHERLFLSDLDASSYTPAKLKGKILIKWRMNAAGVEEDTAGSGIRTDRRQSLPTTLGLSECASIGAVRSTSWGANEQPFTVQSYVEGEVSRLEESSPVDFALQNSRMLSRIYPAGTRIDSSNYDPMPMWRLGCQLVALNWQTRDKHFRVNEGFFSRIKTAAVATF</sequence>
<dbReference type="OrthoDB" id="269822at2759"/>
<dbReference type="PROSITE" id="PS50222">
    <property type="entry name" value="EF_HAND_2"/>
    <property type="match status" value="1"/>
</dbReference>
<comment type="catalytic activity">
    <reaction evidence="5">
        <text>a 1,2-diacyl-sn-glycero-3-phospho-(1D-myo-inositol-4,5-bisphosphate) + H2O = 1D-myo-inositol 1,4,5-trisphosphate + a 1,2-diacyl-sn-glycerol + H(+)</text>
        <dbReference type="Rhea" id="RHEA:33179"/>
        <dbReference type="ChEBI" id="CHEBI:15377"/>
        <dbReference type="ChEBI" id="CHEBI:15378"/>
        <dbReference type="ChEBI" id="CHEBI:17815"/>
        <dbReference type="ChEBI" id="CHEBI:58456"/>
        <dbReference type="ChEBI" id="CHEBI:203600"/>
        <dbReference type="EC" id="3.1.4.11"/>
    </reaction>
</comment>
<dbReference type="GO" id="GO:0005509">
    <property type="term" value="F:calcium ion binding"/>
    <property type="evidence" value="ECO:0007669"/>
    <property type="project" value="InterPro"/>
</dbReference>
<dbReference type="GeneID" id="94287132"/>
<dbReference type="SMART" id="SM00148">
    <property type="entry name" value="PLCXc"/>
    <property type="match status" value="1"/>
</dbReference>
<dbReference type="EC" id="3.1.4.11" evidence="1 5"/>
<name>A0A836L9F8_9TRYP</name>
<dbReference type="PROSITE" id="PS50008">
    <property type="entry name" value="PIPLC_Y_DOMAIN"/>
    <property type="match status" value="1"/>
</dbReference>
<dbReference type="KEGG" id="phet:94287132"/>
<keyword evidence="9" id="KW-1185">Reference proteome</keyword>
<keyword evidence="2 5" id="KW-0378">Hydrolase</keyword>
<dbReference type="InterPro" id="IPR001711">
    <property type="entry name" value="PLipase_C_Pinositol-sp_Y"/>
</dbReference>
<accession>A0A836L9F8</accession>
<dbReference type="CDD" id="cd15898">
    <property type="entry name" value="EFh_PI-PLC"/>
    <property type="match status" value="1"/>
</dbReference>
<dbReference type="SUPFAM" id="SSF51695">
    <property type="entry name" value="PLC-like phosphodiesterases"/>
    <property type="match status" value="1"/>
</dbReference>
<dbReference type="InterPro" id="IPR000909">
    <property type="entry name" value="PLipase_C_PInositol-sp_X_dom"/>
</dbReference>
<dbReference type="Pfam" id="PF00388">
    <property type="entry name" value="PI-PLC-X"/>
    <property type="match status" value="1"/>
</dbReference>
<evidence type="ECO:0000256" key="3">
    <source>
        <dbReference type="ARBA" id="ARBA00022963"/>
    </source>
</evidence>
<feature type="domain" description="PI-PLC Y-box" evidence="6">
    <location>
        <begin position="424"/>
        <end position="499"/>
    </location>
</feature>
<dbReference type="GO" id="GO:0051209">
    <property type="term" value="P:release of sequestered calcium ion into cytosol"/>
    <property type="evidence" value="ECO:0007669"/>
    <property type="project" value="TreeGrafter"/>
</dbReference>
<dbReference type="PRINTS" id="PR00390">
    <property type="entry name" value="PHPHLIPASEC"/>
</dbReference>
<dbReference type="AlphaFoldDB" id="A0A836L9F8"/>
<dbReference type="Pfam" id="PF00387">
    <property type="entry name" value="PI-PLC-Y"/>
    <property type="match status" value="1"/>
</dbReference>
<evidence type="ECO:0000256" key="2">
    <source>
        <dbReference type="ARBA" id="ARBA00022801"/>
    </source>
</evidence>
<dbReference type="Gene3D" id="1.10.238.10">
    <property type="entry name" value="EF-hand"/>
    <property type="match status" value="1"/>
</dbReference>
<organism evidence="8 9">
    <name type="scientific">Porcisia hertigi</name>
    <dbReference type="NCBI Taxonomy" id="2761500"/>
    <lineage>
        <taxon>Eukaryota</taxon>
        <taxon>Discoba</taxon>
        <taxon>Euglenozoa</taxon>
        <taxon>Kinetoplastea</taxon>
        <taxon>Metakinetoplastina</taxon>
        <taxon>Trypanosomatida</taxon>
        <taxon>Trypanosomatidae</taxon>
        <taxon>Leishmaniinae</taxon>
        <taxon>Porcisia</taxon>
    </lineage>
</organism>
<dbReference type="SUPFAM" id="SSF47473">
    <property type="entry name" value="EF-hand"/>
    <property type="match status" value="1"/>
</dbReference>
<comment type="caution">
    <text evidence="8">The sequence shown here is derived from an EMBL/GenBank/DDBJ whole genome shotgun (WGS) entry which is preliminary data.</text>
</comment>
<dbReference type="InterPro" id="IPR017946">
    <property type="entry name" value="PLC-like_Pdiesterase_TIM-brl"/>
</dbReference>
<evidence type="ECO:0000256" key="4">
    <source>
        <dbReference type="ARBA" id="ARBA00023098"/>
    </source>
</evidence>
<dbReference type="Gene3D" id="3.20.20.190">
    <property type="entry name" value="Phosphatidylinositol (PI) phosphodiesterase"/>
    <property type="match status" value="1"/>
</dbReference>
<dbReference type="SMART" id="SM00149">
    <property type="entry name" value="PLCYc"/>
    <property type="match status" value="1"/>
</dbReference>
<dbReference type="InterPro" id="IPR002048">
    <property type="entry name" value="EF_hand_dom"/>
</dbReference>
<dbReference type="RefSeq" id="XP_067753212.1">
    <property type="nucleotide sequence ID" value="XM_067897055.1"/>
</dbReference>
<dbReference type="PROSITE" id="PS50007">
    <property type="entry name" value="PIPLC_X_DOMAIN"/>
    <property type="match status" value="1"/>
</dbReference>
<dbReference type="CDD" id="cd08558">
    <property type="entry name" value="PI-PLCc_eukaryota"/>
    <property type="match status" value="1"/>
</dbReference>
<dbReference type="EMBL" id="JAFJZO010000035">
    <property type="protein sequence ID" value="KAG5492428.1"/>
    <property type="molecule type" value="Genomic_DNA"/>
</dbReference>
<proteinExistence type="predicted"/>
<reference evidence="8 9" key="1">
    <citation type="submission" date="2021-02" db="EMBL/GenBank/DDBJ databases">
        <title>Porcisia hertigi Genome sequencing and assembly.</title>
        <authorList>
            <person name="Almutairi H."/>
            <person name="Gatherer D."/>
        </authorList>
    </citation>
    <scope>NUCLEOTIDE SEQUENCE [LARGE SCALE GENOMIC DNA]</scope>
    <source>
        <strain evidence="8 9">C119</strain>
    </source>
</reference>
<evidence type="ECO:0000259" key="7">
    <source>
        <dbReference type="PROSITE" id="PS50222"/>
    </source>
</evidence>
<protein>
    <recommendedName>
        <fullName evidence="1 5">Phosphoinositide phospholipase C</fullName>
        <ecNumber evidence="1 5">3.1.4.11</ecNumber>
    </recommendedName>
</protein>
<keyword evidence="4 5" id="KW-0443">Lipid metabolism</keyword>
<dbReference type="InterPro" id="IPR001192">
    <property type="entry name" value="PI-PLC_fam"/>
</dbReference>
<gene>
    <name evidence="8" type="ORF">JKF63_01006</name>
</gene>